<evidence type="ECO:0000256" key="4">
    <source>
        <dbReference type="SAM" id="MobiDB-lite"/>
    </source>
</evidence>
<dbReference type="InterPro" id="IPR007887">
    <property type="entry name" value="MecA_N"/>
</dbReference>
<accession>A0A7W3LNV9</accession>
<dbReference type="InterPro" id="IPR036138">
    <property type="entry name" value="PBP_dimer_sf"/>
</dbReference>
<evidence type="ECO:0000256" key="3">
    <source>
        <dbReference type="ARBA" id="ARBA00023136"/>
    </source>
</evidence>
<dbReference type="GO" id="GO:0071972">
    <property type="term" value="F:peptidoglycan L,D-transpeptidase activity"/>
    <property type="evidence" value="ECO:0007669"/>
    <property type="project" value="TreeGrafter"/>
</dbReference>
<feature type="domain" description="NTF2-like N-terminal transpeptidase" evidence="8">
    <location>
        <begin position="33"/>
        <end position="153"/>
    </location>
</feature>
<dbReference type="InterPro" id="IPR001460">
    <property type="entry name" value="PCN-bd_Tpept"/>
</dbReference>
<dbReference type="Pfam" id="PF03717">
    <property type="entry name" value="PBP_dimer"/>
    <property type="match status" value="1"/>
</dbReference>
<reference evidence="9 10" key="1">
    <citation type="submission" date="2020-08" db="EMBL/GenBank/DDBJ databases">
        <title>Genomic Encyclopedia of Type Strains, Phase IV (KMG-IV): sequencing the most valuable type-strain genomes for metagenomic binning, comparative biology and taxonomic classification.</title>
        <authorList>
            <person name="Goeker M."/>
        </authorList>
    </citation>
    <scope>NUCLEOTIDE SEQUENCE [LARGE SCALE GENOMIC DNA]</scope>
    <source>
        <strain evidence="9 10">DSM 44197</strain>
    </source>
</reference>
<keyword evidence="3" id="KW-0472">Membrane</keyword>
<dbReference type="GO" id="GO:0008658">
    <property type="term" value="F:penicillin binding"/>
    <property type="evidence" value="ECO:0007669"/>
    <property type="project" value="InterPro"/>
</dbReference>
<dbReference type="GO" id="GO:0071555">
    <property type="term" value="P:cell wall organization"/>
    <property type="evidence" value="ECO:0007669"/>
    <property type="project" value="TreeGrafter"/>
</dbReference>
<comment type="caution">
    <text evidence="9">The sequence shown here is derived from an EMBL/GenBank/DDBJ whole genome shotgun (WGS) entry which is preliminary data.</text>
</comment>
<feature type="chain" id="PRO_5038888206" evidence="5">
    <location>
        <begin position="30"/>
        <end position="675"/>
    </location>
</feature>
<dbReference type="SUPFAM" id="SSF56601">
    <property type="entry name" value="beta-lactamase/transpeptidase-like"/>
    <property type="match status" value="1"/>
</dbReference>
<feature type="signal peptide" evidence="5">
    <location>
        <begin position="1"/>
        <end position="29"/>
    </location>
</feature>
<comment type="similarity">
    <text evidence="2">Belongs to the transpeptidase family.</text>
</comment>
<evidence type="ECO:0000259" key="8">
    <source>
        <dbReference type="Pfam" id="PF05223"/>
    </source>
</evidence>
<feature type="compositionally biased region" description="Low complexity" evidence="4">
    <location>
        <begin position="635"/>
        <end position="653"/>
    </location>
</feature>
<evidence type="ECO:0000256" key="5">
    <source>
        <dbReference type="SAM" id="SignalP"/>
    </source>
</evidence>
<keyword evidence="10" id="KW-1185">Reference proteome</keyword>
<feature type="region of interest" description="Disordered" evidence="4">
    <location>
        <begin position="633"/>
        <end position="675"/>
    </location>
</feature>
<dbReference type="Gene3D" id="3.40.710.10">
    <property type="entry name" value="DD-peptidase/beta-lactamase superfamily"/>
    <property type="match status" value="1"/>
</dbReference>
<dbReference type="PANTHER" id="PTHR30627:SF24">
    <property type="entry name" value="PENICILLIN-BINDING PROTEIN 4B"/>
    <property type="match status" value="1"/>
</dbReference>
<feature type="domain" description="Penicillin-binding protein transpeptidase" evidence="6">
    <location>
        <begin position="367"/>
        <end position="629"/>
    </location>
</feature>
<dbReference type="GO" id="GO:0051301">
    <property type="term" value="P:cell division"/>
    <property type="evidence" value="ECO:0007669"/>
    <property type="project" value="UniProtKB-KW"/>
</dbReference>
<name>A0A7W3LNV9_ACTNM</name>
<dbReference type="AlphaFoldDB" id="A0A7W3LNV9"/>
<protein>
    <submittedName>
        <fullName evidence="9">Cell division protein FtsI/penicillin-binding protein 2</fullName>
    </submittedName>
</protein>
<evidence type="ECO:0000313" key="9">
    <source>
        <dbReference type="EMBL" id="MBA8951532.1"/>
    </source>
</evidence>
<dbReference type="InterPro" id="IPR012338">
    <property type="entry name" value="Beta-lactam/transpept-like"/>
</dbReference>
<dbReference type="RefSeq" id="WP_312897921.1">
    <property type="nucleotide sequence ID" value="NZ_BAAALP010000029.1"/>
</dbReference>
<proteinExistence type="inferred from homology"/>
<dbReference type="EMBL" id="JACJIA010000003">
    <property type="protein sequence ID" value="MBA8951532.1"/>
    <property type="molecule type" value="Genomic_DNA"/>
</dbReference>
<evidence type="ECO:0000256" key="2">
    <source>
        <dbReference type="ARBA" id="ARBA00007171"/>
    </source>
</evidence>
<evidence type="ECO:0000313" key="10">
    <source>
        <dbReference type="Proteomes" id="UP000572680"/>
    </source>
</evidence>
<evidence type="ECO:0000256" key="1">
    <source>
        <dbReference type="ARBA" id="ARBA00004370"/>
    </source>
</evidence>
<dbReference type="InterPro" id="IPR005311">
    <property type="entry name" value="PBP_dimer"/>
</dbReference>
<keyword evidence="9" id="KW-0132">Cell division</keyword>
<dbReference type="Gene3D" id="3.90.1310.10">
    <property type="entry name" value="Penicillin-binding protein 2a (Domain 2)"/>
    <property type="match status" value="1"/>
</dbReference>
<dbReference type="GO" id="GO:0005886">
    <property type="term" value="C:plasma membrane"/>
    <property type="evidence" value="ECO:0007669"/>
    <property type="project" value="TreeGrafter"/>
</dbReference>
<keyword evidence="9" id="KW-0131">Cell cycle</keyword>
<keyword evidence="5" id="KW-0732">Signal</keyword>
<dbReference type="Pfam" id="PF05223">
    <property type="entry name" value="MecA_N"/>
    <property type="match status" value="1"/>
</dbReference>
<dbReference type="Proteomes" id="UP000572680">
    <property type="component" value="Unassembled WGS sequence"/>
</dbReference>
<dbReference type="InterPro" id="IPR050515">
    <property type="entry name" value="Beta-lactam/transpept"/>
</dbReference>
<dbReference type="PROSITE" id="PS51257">
    <property type="entry name" value="PROKAR_LIPOPROTEIN"/>
    <property type="match status" value="1"/>
</dbReference>
<comment type="subcellular location">
    <subcellularLocation>
        <location evidence="1">Membrane</location>
    </subcellularLocation>
</comment>
<feature type="domain" description="Penicillin-binding protein dimerisation" evidence="7">
    <location>
        <begin position="164"/>
        <end position="327"/>
    </location>
</feature>
<evidence type="ECO:0000259" key="7">
    <source>
        <dbReference type="Pfam" id="PF03717"/>
    </source>
</evidence>
<organism evidence="9 10">
    <name type="scientific">Actinomadura namibiensis</name>
    <dbReference type="NCBI Taxonomy" id="182080"/>
    <lineage>
        <taxon>Bacteria</taxon>
        <taxon>Bacillati</taxon>
        <taxon>Actinomycetota</taxon>
        <taxon>Actinomycetes</taxon>
        <taxon>Streptosporangiales</taxon>
        <taxon>Thermomonosporaceae</taxon>
        <taxon>Actinomadura</taxon>
    </lineage>
</organism>
<evidence type="ECO:0000259" key="6">
    <source>
        <dbReference type="Pfam" id="PF00905"/>
    </source>
</evidence>
<feature type="compositionally biased region" description="Low complexity" evidence="4">
    <location>
        <begin position="661"/>
        <end position="675"/>
    </location>
</feature>
<dbReference type="SUPFAM" id="SSF56519">
    <property type="entry name" value="Penicillin binding protein dimerisation domain"/>
    <property type="match status" value="1"/>
</dbReference>
<dbReference type="GO" id="GO:0046677">
    <property type="term" value="P:response to antibiotic"/>
    <property type="evidence" value="ECO:0007669"/>
    <property type="project" value="InterPro"/>
</dbReference>
<gene>
    <name evidence="9" type="ORF">HNR61_003163</name>
</gene>
<dbReference type="Pfam" id="PF00905">
    <property type="entry name" value="Transpeptidase"/>
    <property type="match status" value="1"/>
</dbReference>
<sequence length="675" mass="71156">MSINSRARRAIAAASGAALVASTASACFAEPSAMPTVRDFLIAWQVGNYRAAANLTTGADRRQVEQALGQVRAQLDAASMRLELGTPVRSGEKTTKAITKKGDTAEAKFSVKFDLGENGQPWTYSSTMPLKRIGGRWKVVWDASIIHRQLKKGYRLAVVSKVEPRGQVYHAGNQSLLSQVPAVVAGVYPGQLADPKKTLDRLARVTRQDGGQRLDVERLLGRVRSAPPEKFLSLLTLQQQQNQALIQRLRSDVPGLQVREARLPIGSVAAPEVIGTLGPATADRLQQVGAPYQPGDTIGVNGLQLSQQRRLAGTPTVQVVAQDPAGRDVVPLASWPGVEPQSIRTTLNTRLQRNADQTLANLRSPASLVAIQTNTGAVLAVSSRGTDGRNAAFEAQYPPGLAFGIVSAEALLRNGMTDTAKTECPATVNVGGQTFQNPGPPRKPQSFQHNFANSCATTLAGLSTRVSAASLAQSAERFGFGKDWGLGLPAFTGSVPAPANDAQKAAVMTGQGGVRMSPLAMAAVAAAVDSGLWRPPYLVADPPNREVPQSQVIDRAVVDGLTKLMRRSVFSGTAKNARVSTSSAVYGVVATVDYQEKGQNKTVSWFVGARDGTAFAIAIEGRTDAAKVAANFLRGGTPPRTATTPTPGTQPTNPARPPNGTPTGTPTGTPSTQPR</sequence>
<dbReference type="PANTHER" id="PTHR30627">
    <property type="entry name" value="PEPTIDOGLYCAN D,D-TRANSPEPTIDASE"/>
    <property type="match status" value="1"/>
</dbReference>